<dbReference type="Proteomes" id="UP001055879">
    <property type="component" value="Linkage Group LG06"/>
</dbReference>
<proteinExistence type="predicted"/>
<comment type="caution">
    <text evidence="1">The sequence shown here is derived from an EMBL/GenBank/DDBJ whole genome shotgun (WGS) entry which is preliminary data.</text>
</comment>
<sequence>MPSRCHCSKGHDPLGVFSWIRRHSLGVTFVPPSPHRSEACLKPRGVPDLVVACVVTLSGWAAKVVPIHRYQREASLSDYMPATWCKTRGTTVDFDLTGVFGDDHSEQPPIVSLFFLFGH</sequence>
<keyword evidence="2" id="KW-1185">Reference proteome</keyword>
<name>A0ACB9BAR7_ARCLA</name>
<evidence type="ECO:0000313" key="2">
    <source>
        <dbReference type="Proteomes" id="UP001055879"/>
    </source>
</evidence>
<reference evidence="2" key="1">
    <citation type="journal article" date="2022" name="Mol. Ecol. Resour.">
        <title>The genomes of chicory, endive, great burdock and yacon provide insights into Asteraceae palaeo-polyploidization history and plant inulin production.</title>
        <authorList>
            <person name="Fan W."/>
            <person name="Wang S."/>
            <person name="Wang H."/>
            <person name="Wang A."/>
            <person name="Jiang F."/>
            <person name="Liu H."/>
            <person name="Zhao H."/>
            <person name="Xu D."/>
            <person name="Zhang Y."/>
        </authorList>
    </citation>
    <scope>NUCLEOTIDE SEQUENCE [LARGE SCALE GENOMIC DNA]</scope>
    <source>
        <strain evidence="2">cv. Niubang</strain>
    </source>
</reference>
<reference evidence="1 2" key="2">
    <citation type="journal article" date="2022" name="Mol. Ecol. Resour.">
        <title>The genomes of chicory, endive, great burdock and yacon provide insights into Asteraceae paleo-polyploidization history and plant inulin production.</title>
        <authorList>
            <person name="Fan W."/>
            <person name="Wang S."/>
            <person name="Wang H."/>
            <person name="Wang A."/>
            <person name="Jiang F."/>
            <person name="Liu H."/>
            <person name="Zhao H."/>
            <person name="Xu D."/>
            <person name="Zhang Y."/>
        </authorList>
    </citation>
    <scope>NUCLEOTIDE SEQUENCE [LARGE SCALE GENOMIC DNA]</scope>
    <source>
        <strain evidence="2">cv. Niubang</strain>
    </source>
</reference>
<dbReference type="EMBL" id="CM042052">
    <property type="protein sequence ID" value="KAI3719019.1"/>
    <property type="molecule type" value="Genomic_DNA"/>
</dbReference>
<evidence type="ECO:0000313" key="1">
    <source>
        <dbReference type="EMBL" id="KAI3719019.1"/>
    </source>
</evidence>
<organism evidence="1 2">
    <name type="scientific">Arctium lappa</name>
    <name type="common">Greater burdock</name>
    <name type="synonym">Lappa major</name>
    <dbReference type="NCBI Taxonomy" id="4217"/>
    <lineage>
        <taxon>Eukaryota</taxon>
        <taxon>Viridiplantae</taxon>
        <taxon>Streptophyta</taxon>
        <taxon>Embryophyta</taxon>
        <taxon>Tracheophyta</taxon>
        <taxon>Spermatophyta</taxon>
        <taxon>Magnoliopsida</taxon>
        <taxon>eudicotyledons</taxon>
        <taxon>Gunneridae</taxon>
        <taxon>Pentapetalae</taxon>
        <taxon>asterids</taxon>
        <taxon>campanulids</taxon>
        <taxon>Asterales</taxon>
        <taxon>Asteraceae</taxon>
        <taxon>Carduoideae</taxon>
        <taxon>Cardueae</taxon>
        <taxon>Arctiinae</taxon>
        <taxon>Arctium</taxon>
    </lineage>
</organism>
<protein>
    <submittedName>
        <fullName evidence="1">Uncharacterized protein</fullName>
    </submittedName>
</protein>
<accession>A0ACB9BAR7</accession>
<gene>
    <name evidence="1" type="ORF">L6452_19906</name>
</gene>